<accession>A0A1I6T7K8</accession>
<dbReference type="CDD" id="cd02908">
    <property type="entry name" value="Macro_OAADPr_deacetylase"/>
    <property type="match status" value="1"/>
</dbReference>
<protein>
    <submittedName>
        <fullName evidence="2">O-acetyl-ADP-ribose deacetylase (Regulator of RNase III), contains Macro domain</fullName>
    </submittedName>
</protein>
<dbReference type="InterPro" id="IPR043472">
    <property type="entry name" value="Macro_dom-like"/>
</dbReference>
<dbReference type="Pfam" id="PF01661">
    <property type="entry name" value="Macro"/>
    <property type="match status" value="1"/>
</dbReference>
<dbReference type="EMBL" id="FOZU01000010">
    <property type="protein sequence ID" value="SFS85068.1"/>
    <property type="molecule type" value="Genomic_DNA"/>
</dbReference>
<sequence>MKLKKVSLVQGDITTLPVDALVNSANKSLLGGGGLDYVIHKKAGILMKNACIELNKAKGGCKTGSAEVTIAGDLPSKFVIHAVGPRWLDGTRDEPQLLCDAYNNALLRAEEIKAKTVSFPNISTGIYSFPPQLAAEIAIGTVLSTLPTYRTVEHVFFVCKGTEHYETYRNILLQLEDIHIDILL</sequence>
<gene>
    <name evidence="2" type="ORF">SAMN05444586_10107</name>
</gene>
<dbReference type="InterPro" id="IPR002589">
    <property type="entry name" value="Macro_dom"/>
</dbReference>
<dbReference type="PANTHER" id="PTHR11106">
    <property type="entry name" value="GANGLIOSIDE INDUCED DIFFERENTIATION ASSOCIATED PROTEIN 2-RELATED"/>
    <property type="match status" value="1"/>
</dbReference>
<evidence type="ECO:0000259" key="1">
    <source>
        <dbReference type="PROSITE" id="PS51154"/>
    </source>
</evidence>
<dbReference type="AlphaFoldDB" id="A0A1I6T7K8"/>
<dbReference type="Gene3D" id="3.40.220.10">
    <property type="entry name" value="Leucine Aminopeptidase, subunit E, domain 1"/>
    <property type="match status" value="1"/>
</dbReference>
<name>A0A1I6T7K8_9GAMM</name>
<dbReference type="Proteomes" id="UP000182827">
    <property type="component" value="Unassembled WGS sequence"/>
</dbReference>
<evidence type="ECO:0000313" key="2">
    <source>
        <dbReference type="EMBL" id="SFS85068.1"/>
    </source>
</evidence>
<dbReference type="PANTHER" id="PTHR11106:SF27">
    <property type="entry name" value="MACRO DOMAIN-CONTAINING PROTEIN"/>
    <property type="match status" value="1"/>
</dbReference>
<reference evidence="3" key="1">
    <citation type="submission" date="2016-10" db="EMBL/GenBank/DDBJ databases">
        <authorList>
            <person name="Varghese N."/>
            <person name="Submissions S."/>
        </authorList>
    </citation>
    <scope>NUCLEOTIDE SEQUENCE [LARGE SCALE GENOMIC DNA]</scope>
    <source>
        <strain evidence="3">ANC 5076</strain>
    </source>
</reference>
<keyword evidence="3" id="KW-1185">Reference proteome</keyword>
<feature type="domain" description="Macro" evidence="1">
    <location>
        <begin position="1"/>
        <end position="176"/>
    </location>
</feature>
<dbReference type="SUPFAM" id="SSF52949">
    <property type="entry name" value="Macro domain-like"/>
    <property type="match status" value="1"/>
</dbReference>
<dbReference type="PROSITE" id="PS51154">
    <property type="entry name" value="MACRO"/>
    <property type="match status" value="1"/>
</dbReference>
<proteinExistence type="predicted"/>
<organism evidence="2 3">
    <name type="scientific">Acinetobacter bohemicus</name>
    <dbReference type="NCBI Taxonomy" id="1435036"/>
    <lineage>
        <taxon>Bacteria</taxon>
        <taxon>Pseudomonadati</taxon>
        <taxon>Pseudomonadota</taxon>
        <taxon>Gammaproteobacteria</taxon>
        <taxon>Moraxellales</taxon>
        <taxon>Moraxellaceae</taxon>
        <taxon>Acinetobacter</taxon>
    </lineage>
</organism>
<evidence type="ECO:0000313" key="3">
    <source>
        <dbReference type="Proteomes" id="UP000182827"/>
    </source>
</evidence>
<dbReference type="SMART" id="SM00506">
    <property type="entry name" value="A1pp"/>
    <property type="match status" value="1"/>
</dbReference>